<evidence type="ECO:0000256" key="1">
    <source>
        <dbReference type="SAM" id="MobiDB-lite"/>
    </source>
</evidence>
<evidence type="ECO:0000313" key="2">
    <source>
        <dbReference type="EMBL" id="GBP74475.1"/>
    </source>
</evidence>
<keyword evidence="3" id="KW-1185">Reference proteome</keyword>
<gene>
    <name evidence="2" type="ORF">EVAR_58976_1</name>
</gene>
<dbReference type="Proteomes" id="UP000299102">
    <property type="component" value="Unassembled WGS sequence"/>
</dbReference>
<proteinExistence type="predicted"/>
<reference evidence="2 3" key="1">
    <citation type="journal article" date="2019" name="Commun. Biol.">
        <title>The bagworm genome reveals a unique fibroin gene that provides high tensile strength.</title>
        <authorList>
            <person name="Kono N."/>
            <person name="Nakamura H."/>
            <person name="Ohtoshi R."/>
            <person name="Tomita M."/>
            <person name="Numata K."/>
            <person name="Arakawa K."/>
        </authorList>
    </citation>
    <scope>NUCLEOTIDE SEQUENCE [LARGE SCALE GENOMIC DNA]</scope>
</reference>
<organism evidence="2 3">
    <name type="scientific">Eumeta variegata</name>
    <name type="common">Bagworm moth</name>
    <name type="synonym">Eumeta japonica</name>
    <dbReference type="NCBI Taxonomy" id="151549"/>
    <lineage>
        <taxon>Eukaryota</taxon>
        <taxon>Metazoa</taxon>
        <taxon>Ecdysozoa</taxon>
        <taxon>Arthropoda</taxon>
        <taxon>Hexapoda</taxon>
        <taxon>Insecta</taxon>
        <taxon>Pterygota</taxon>
        <taxon>Neoptera</taxon>
        <taxon>Endopterygota</taxon>
        <taxon>Lepidoptera</taxon>
        <taxon>Glossata</taxon>
        <taxon>Ditrysia</taxon>
        <taxon>Tineoidea</taxon>
        <taxon>Psychidae</taxon>
        <taxon>Oiketicinae</taxon>
        <taxon>Eumeta</taxon>
    </lineage>
</organism>
<dbReference type="EMBL" id="BGZK01001209">
    <property type="protein sequence ID" value="GBP74475.1"/>
    <property type="molecule type" value="Genomic_DNA"/>
</dbReference>
<protein>
    <submittedName>
        <fullName evidence="2">Uncharacterized protein</fullName>
    </submittedName>
</protein>
<sequence length="87" mass="9746">MATRTGASTRKLEDTRQTLLLENRSGHEETIEYSGTEGQKNEGKEDTGFSNRVPLALFREHRTVKANPVEKDSTYYRLAGEAGEARS</sequence>
<accession>A0A4C1YJG7</accession>
<name>A0A4C1YJG7_EUMVA</name>
<feature type="region of interest" description="Disordered" evidence="1">
    <location>
        <begin position="1"/>
        <end position="49"/>
    </location>
</feature>
<evidence type="ECO:0000313" key="3">
    <source>
        <dbReference type="Proteomes" id="UP000299102"/>
    </source>
</evidence>
<dbReference type="AlphaFoldDB" id="A0A4C1YJG7"/>
<comment type="caution">
    <text evidence="2">The sequence shown here is derived from an EMBL/GenBank/DDBJ whole genome shotgun (WGS) entry which is preliminary data.</text>
</comment>